<keyword evidence="2" id="KW-0812">Transmembrane</keyword>
<evidence type="ECO:0000256" key="2">
    <source>
        <dbReference type="SAM" id="Phobius"/>
    </source>
</evidence>
<dbReference type="EMBL" id="QPGA01000012">
    <property type="protein sequence ID" value="RDE51014.1"/>
    <property type="molecule type" value="Genomic_DNA"/>
</dbReference>
<organism evidence="3 4">
    <name type="scientific">Candidatus Accumulibacter meliphilus</name>
    <dbReference type="NCBI Taxonomy" id="2211374"/>
    <lineage>
        <taxon>Bacteria</taxon>
        <taxon>Pseudomonadati</taxon>
        <taxon>Pseudomonadota</taxon>
        <taxon>Betaproteobacteria</taxon>
        <taxon>Candidatus Accumulibacter</taxon>
    </lineage>
</organism>
<dbReference type="AlphaFoldDB" id="A0A369XM61"/>
<evidence type="ECO:0000313" key="3">
    <source>
        <dbReference type="EMBL" id="RDE51014.1"/>
    </source>
</evidence>
<accession>A0A369XM61</accession>
<proteinExistence type="predicted"/>
<feature type="region of interest" description="Disordered" evidence="1">
    <location>
        <begin position="1"/>
        <end position="22"/>
    </location>
</feature>
<evidence type="ECO:0000313" key="4">
    <source>
        <dbReference type="Proteomes" id="UP000253831"/>
    </source>
</evidence>
<comment type="caution">
    <text evidence="3">The sequence shown here is derived from an EMBL/GenBank/DDBJ whole genome shotgun (WGS) entry which is preliminary data.</text>
</comment>
<gene>
    <name evidence="3" type="ORF">DVS81_08505</name>
</gene>
<dbReference type="Proteomes" id="UP000253831">
    <property type="component" value="Unassembled WGS sequence"/>
</dbReference>
<keyword evidence="2" id="KW-1133">Transmembrane helix</keyword>
<feature type="transmembrane region" description="Helical" evidence="2">
    <location>
        <begin position="58"/>
        <end position="83"/>
    </location>
</feature>
<name>A0A369XM61_9PROT</name>
<evidence type="ECO:0000256" key="1">
    <source>
        <dbReference type="SAM" id="MobiDB-lite"/>
    </source>
</evidence>
<feature type="transmembrane region" description="Helical" evidence="2">
    <location>
        <begin position="95"/>
        <end position="115"/>
    </location>
</feature>
<keyword evidence="2" id="KW-0472">Membrane</keyword>
<protein>
    <submittedName>
        <fullName evidence="3">Zinc ribbon domain-containing protein</fullName>
    </submittedName>
</protein>
<sequence>MGSAAPLRPDRPDTHATPVSTSDGELLEPIVCGSCQRILPGDARYCPSCCGEDGRRGALLGAIFLGAVLGVLAGGLIAAVWSSAVGVEQTRWSDVLATLATCITIGVAIGIFRTLRTRRKG</sequence>
<reference evidence="3 4" key="1">
    <citation type="submission" date="2018-05" db="EMBL/GenBank/DDBJ databases">
        <title>Integrated omic analyses show evidence that a Ca. Accumulibacter phosphatis strain performs denitrification under micro-aerobic conditions.</title>
        <authorList>
            <person name="Camejo P.Y."/>
            <person name="Katherine M.D."/>
            <person name="Daniel N.R."/>
        </authorList>
    </citation>
    <scope>NUCLEOTIDE SEQUENCE [LARGE SCALE GENOMIC DNA]</scope>
    <source>
        <strain evidence="3">UW-LDO-IC</strain>
    </source>
</reference>